<keyword evidence="2" id="KW-1185">Reference proteome</keyword>
<name>A0ACB8FGB4_9SAUR</name>
<sequence length="92" mass="10489">MPAAQFSQDWVPVQSRVHFTLQTSSDDRLSLLVRKIFVLDFNSFGGVLPSWSRERRAAGRDGSFTQMFSEAVDEEGEEIFRSWTATAPYVKL</sequence>
<protein>
    <submittedName>
        <fullName evidence="1">Uncharacterized protein</fullName>
    </submittedName>
</protein>
<dbReference type="Proteomes" id="UP000827872">
    <property type="component" value="Linkage Group LG04"/>
</dbReference>
<reference evidence="1" key="1">
    <citation type="submission" date="2021-08" db="EMBL/GenBank/DDBJ databases">
        <title>The first chromosome-level gecko genome reveals the dynamic sex chromosomes of Neotropical dwarf geckos (Sphaerodactylidae: Sphaerodactylus).</title>
        <authorList>
            <person name="Pinto B.J."/>
            <person name="Keating S.E."/>
            <person name="Gamble T."/>
        </authorList>
    </citation>
    <scope>NUCLEOTIDE SEQUENCE</scope>
    <source>
        <strain evidence="1">TG3544</strain>
    </source>
</reference>
<proteinExistence type="predicted"/>
<organism evidence="1 2">
    <name type="scientific">Sphaerodactylus townsendi</name>
    <dbReference type="NCBI Taxonomy" id="933632"/>
    <lineage>
        <taxon>Eukaryota</taxon>
        <taxon>Metazoa</taxon>
        <taxon>Chordata</taxon>
        <taxon>Craniata</taxon>
        <taxon>Vertebrata</taxon>
        <taxon>Euteleostomi</taxon>
        <taxon>Lepidosauria</taxon>
        <taxon>Squamata</taxon>
        <taxon>Bifurcata</taxon>
        <taxon>Gekkota</taxon>
        <taxon>Sphaerodactylidae</taxon>
        <taxon>Sphaerodactylus</taxon>
    </lineage>
</organism>
<gene>
    <name evidence="1" type="ORF">K3G42_008083</name>
</gene>
<dbReference type="EMBL" id="CM037617">
    <property type="protein sequence ID" value="KAH8004324.1"/>
    <property type="molecule type" value="Genomic_DNA"/>
</dbReference>
<evidence type="ECO:0000313" key="1">
    <source>
        <dbReference type="EMBL" id="KAH8004324.1"/>
    </source>
</evidence>
<accession>A0ACB8FGB4</accession>
<evidence type="ECO:0000313" key="2">
    <source>
        <dbReference type="Proteomes" id="UP000827872"/>
    </source>
</evidence>
<comment type="caution">
    <text evidence="1">The sequence shown here is derived from an EMBL/GenBank/DDBJ whole genome shotgun (WGS) entry which is preliminary data.</text>
</comment>